<keyword evidence="2" id="KW-0238">DNA-binding</keyword>
<dbReference type="NCBIfam" id="NF033788">
    <property type="entry name" value="HTH_metalloreg"/>
    <property type="match status" value="1"/>
</dbReference>
<reference evidence="5" key="2">
    <citation type="submission" date="2021-04" db="EMBL/GenBank/DDBJ databases">
        <authorList>
            <person name="Gilroy R."/>
        </authorList>
    </citation>
    <scope>NUCLEOTIDE SEQUENCE</scope>
    <source>
        <strain evidence="5">CHK198-12963</strain>
    </source>
</reference>
<dbReference type="InterPro" id="IPR051081">
    <property type="entry name" value="HTH_MetalResp_TranReg"/>
</dbReference>
<name>A0A9D2PY56_9FIRM</name>
<keyword evidence="3" id="KW-0804">Transcription</keyword>
<gene>
    <name evidence="5" type="ORF">H9931_14735</name>
</gene>
<evidence type="ECO:0000256" key="2">
    <source>
        <dbReference type="ARBA" id="ARBA00023125"/>
    </source>
</evidence>
<dbReference type="SUPFAM" id="SSF46785">
    <property type="entry name" value="Winged helix' DNA-binding domain"/>
    <property type="match status" value="1"/>
</dbReference>
<dbReference type="PANTHER" id="PTHR33154">
    <property type="entry name" value="TRANSCRIPTIONAL REGULATOR, ARSR FAMILY"/>
    <property type="match status" value="1"/>
</dbReference>
<dbReference type="PROSITE" id="PS50987">
    <property type="entry name" value="HTH_ARSR_2"/>
    <property type="match status" value="1"/>
</dbReference>
<dbReference type="Proteomes" id="UP000823863">
    <property type="component" value="Unassembled WGS sequence"/>
</dbReference>
<keyword evidence="1" id="KW-0805">Transcription regulation</keyword>
<dbReference type="PANTHER" id="PTHR33154:SF33">
    <property type="entry name" value="TRANSCRIPTIONAL REPRESSOR SDPR"/>
    <property type="match status" value="1"/>
</dbReference>
<dbReference type="AlphaFoldDB" id="A0A9D2PY56"/>
<sequence>MAFADTFKALSDPTRREILNLLKQKEMTAGEIVEHFQVSGATISHHLSILKQAGLVDDQKSGKYIYYRLNLTVFEEILSWIQGFMKE</sequence>
<protein>
    <submittedName>
        <fullName evidence="5">Autorepressor SdpR family transcription factor</fullName>
    </submittedName>
</protein>
<dbReference type="CDD" id="cd00090">
    <property type="entry name" value="HTH_ARSR"/>
    <property type="match status" value="1"/>
</dbReference>
<evidence type="ECO:0000313" key="5">
    <source>
        <dbReference type="EMBL" id="HJC67941.1"/>
    </source>
</evidence>
<proteinExistence type="predicted"/>
<accession>A0A9D2PY56</accession>
<dbReference type="InterPro" id="IPR036388">
    <property type="entry name" value="WH-like_DNA-bd_sf"/>
</dbReference>
<organism evidence="5 6">
    <name type="scientific">Candidatus Enterocloster excrementigallinarum</name>
    <dbReference type="NCBI Taxonomy" id="2838558"/>
    <lineage>
        <taxon>Bacteria</taxon>
        <taxon>Bacillati</taxon>
        <taxon>Bacillota</taxon>
        <taxon>Clostridia</taxon>
        <taxon>Lachnospirales</taxon>
        <taxon>Lachnospiraceae</taxon>
        <taxon>Enterocloster</taxon>
    </lineage>
</organism>
<evidence type="ECO:0000256" key="1">
    <source>
        <dbReference type="ARBA" id="ARBA00023015"/>
    </source>
</evidence>
<dbReference type="InterPro" id="IPR011991">
    <property type="entry name" value="ArsR-like_HTH"/>
</dbReference>
<dbReference type="InterPro" id="IPR001845">
    <property type="entry name" value="HTH_ArsR_DNA-bd_dom"/>
</dbReference>
<dbReference type="GO" id="GO:0003677">
    <property type="term" value="F:DNA binding"/>
    <property type="evidence" value="ECO:0007669"/>
    <property type="project" value="UniProtKB-KW"/>
</dbReference>
<dbReference type="InterPro" id="IPR047796">
    <property type="entry name" value="SdpR-like_repress"/>
</dbReference>
<dbReference type="GO" id="GO:0003700">
    <property type="term" value="F:DNA-binding transcription factor activity"/>
    <property type="evidence" value="ECO:0007669"/>
    <property type="project" value="InterPro"/>
</dbReference>
<evidence type="ECO:0000259" key="4">
    <source>
        <dbReference type="PROSITE" id="PS50987"/>
    </source>
</evidence>
<comment type="caution">
    <text evidence="5">The sequence shown here is derived from an EMBL/GenBank/DDBJ whole genome shotgun (WGS) entry which is preliminary data.</text>
</comment>
<dbReference type="NCBIfam" id="NF033789">
    <property type="entry name" value="repress_SdpR"/>
    <property type="match status" value="1"/>
</dbReference>
<evidence type="ECO:0000313" key="6">
    <source>
        <dbReference type="Proteomes" id="UP000823863"/>
    </source>
</evidence>
<dbReference type="PRINTS" id="PR00778">
    <property type="entry name" value="HTHARSR"/>
</dbReference>
<dbReference type="InterPro" id="IPR036390">
    <property type="entry name" value="WH_DNA-bd_sf"/>
</dbReference>
<evidence type="ECO:0000256" key="3">
    <source>
        <dbReference type="ARBA" id="ARBA00023163"/>
    </source>
</evidence>
<reference evidence="5" key="1">
    <citation type="journal article" date="2021" name="PeerJ">
        <title>Extensive microbial diversity within the chicken gut microbiome revealed by metagenomics and culture.</title>
        <authorList>
            <person name="Gilroy R."/>
            <person name="Ravi A."/>
            <person name="Getino M."/>
            <person name="Pursley I."/>
            <person name="Horton D.L."/>
            <person name="Alikhan N.F."/>
            <person name="Baker D."/>
            <person name="Gharbi K."/>
            <person name="Hall N."/>
            <person name="Watson M."/>
            <person name="Adriaenssens E.M."/>
            <person name="Foster-Nyarko E."/>
            <person name="Jarju S."/>
            <person name="Secka A."/>
            <person name="Antonio M."/>
            <person name="Oren A."/>
            <person name="Chaudhuri R.R."/>
            <person name="La Ragione R."/>
            <person name="Hildebrand F."/>
            <person name="Pallen M.J."/>
        </authorList>
    </citation>
    <scope>NUCLEOTIDE SEQUENCE</scope>
    <source>
        <strain evidence="5">CHK198-12963</strain>
    </source>
</reference>
<dbReference type="Pfam" id="PF01022">
    <property type="entry name" value="HTH_5"/>
    <property type="match status" value="1"/>
</dbReference>
<feature type="domain" description="HTH arsR-type" evidence="4">
    <location>
        <begin position="1"/>
        <end position="87"/>
    </location>
</feature>
<dbReference type="EMBL" id="DWWB01000088">
    <property type="protein sequence ID" value="HJC67941.1"/>
    <property type="molecule type" value="Genomic_DNA"/>
</dbReference>
<dbReference type="Gene3D" id="1.10.10.10">
    <property type="entry name" value="Winged helix-like DNA-binding domain superfamily/Winged helix DNA-binding domain"/>
    <property type="match status" value="1"/>
</dbReference>
<dbReference type="SMART" id="SM00418">
    <property type="entry name" value="HTH_ARSR"/>
    <property type="match status" value="1"/>
</dbReference>